<accession>A0A433N1G1</accession>
<evidence type="ECO:0000313" key="2">
    <source>
        <dbReference type="EMBL" id="RUR74831.1"/>
    </source>
</evidence>
<proteinExistence type="predicted"/>
<dbReference type="RefSeq" id="WP_016877147.1">
    <property type="nucleotide sequence ID" value="NZ_AJLN01000061.1"/>
</dbReference>
<dbReference type="Proteomes" id="UP000268857">
    <property type="component" value="Unassembled WGS sequence"/>
</dbReference>
<dbReference type="SUPFAM" id="SSF52980">
    <property type="entry name" value="Restriction endonuclease-like"/>
    <property type="match status" value="1"/>
</dbReference>
<dbReference type="OrthoDB" id="482924at2"/>
<dbReference type="Gene3D" id="3.90.1570.10">
    <property type="entry name" value="tt1808, chain A"/>
    <property type="match status" value="1"/>
</dbReference>
<dbReference type="Pfam" id="PF05685">
    <property type="entry name" value="Uma2"/>
    <property type="match status" value="1"/>
</dbReference>
<protein>
    <recommendedName>
        <fullName evidence="1">Putative restriction endonuclease domain-containing protein</fullName>
    </recommendedName>
</protein>
<dbReference type="PANTHER" id="PTHR47152">
    <property type="entry name" value="SLR2084 PROTEIN-RELATED"/>
    <property type="match status" value="1"/>
</dbReference>
<gene>
    <name evidence="2" type="ORF">PCC6912_50090</name>
</gene>
<dbReference type="PANTHER" id="PTHR47152:SF1">
    <property type="entry name" value="SLL1186 PROTEIN"/>
    <property type="match status" value="1"/>
</dbReference>
<dbReference type="EMBL" id="RSCJ01000027">
    <property type="protein sequence ID" value="RUR74831.1"/>
    <property type="molecule type" value="Genomic_DNA"/>
</dbReference>
<name>A0A433N1G1_CHLFR</name>
<dbReference type="CDD" id="cd06260">
    <property type="entry name" value="DUF820-like"/>
    <property type="match status" value="1"/>
</dbReference>
<evidence type="ECO:0000259" key="1">
    <source>
        <dbReference type="Pfam" id="PF05685"/>
    </source>
</evidence>
<keyword evidence="3" id="KW-1185">Reference proteome</keyword>
<organism evidence="2 3">
    <name type="scientific">Chlorogloeopsis fritschii PCC 6912</name>
    <dbReference type="NCBI Taxonomy" id="211165"/>
    <lineage>
        <taxon>Bacteria</taxon>
        <taxon>Bacillati</taxon>
        <taxon>Cyanobacteriota</taxon>
        <taxon>Cyanophyceae</taxon>
        <taxon>Nostocales</taxon>
        <taxon>Chlorogloeopsidaceae</taxon>
        <taxon>Chlorogloeopsis</taxon>
    </lineage>
</organism>
<reference evidence="2 3" key="1">
    <citation type="journal article" date="2019" name="Genome Biol. Evol.">
        <title>Day and night: Metabolic profiles and evolutionary relationships of six axenic non-marine cyanobacteria.</title>
        <authorList>
            <person name="Will S.E."/>
            <person name="Henke P."/>
            <person name="Boedeker C."/>
            <person name="Huang S."/>
            <person name="Brinkmann H."/>
            <person name="Rohde M."/>
            <person name="Jarek M."/>
            <person name="Friedl T."/>
            <person name="Seufert S."/>
            <person name="Schumacher M."/>
            <person name="Overmann J."/>
            <person name="Neumann-Schaal M."/>
            <person name="Petersen J."/>
        </authorList>
    </citation>
    <scope>NUCLEOTIDE SEQUENCE [LARGE SCALE GENOMIC DNA]</scope>
    <source>
        <strain evidence="2 3">PCC 6912</strain>
    </source>
</reference>
<dbReference type="STRING" id="211165.GCA_000317285_01893"/>
<evidence type="ECO:0000313" key="3">
    <source>
        <dbReference type="Proteomes" id="UP000268857"/>
    </source>
</evidence>
<dbReference type="InterPro" id="IPR011335">
    <property type="entry name" value="Restrct_endonuc-II-like"/>
</dbReference>
<comment type="caution">
    <text evidence="2">The sequence shown here is derived from an EMBL/GenBank/DDBJ whole genome shotgun (WGS) entry which is preliminary data.</text>
</comment>
<sequence>MVATAPLAETRTVLENISWQTFKAMLADMGTNRSARLAYDNGTLEIMTPLMPHENSNRIIEGFVVVLCEELGLEFKRTGSLTLTRDNVERGGEPDSSYYIQNESLVRDKENIDLAIDPPPDLVLEVEYSQPKVDKLKIYAAIAVPEFWRFNGSVLRVYILREGQYSEVEFSPTFASIPVREIPRFIQQTKKDGENTTTRTFRAWVKQQISGNK</sequence>
<feature type="domain" description="Putative restriction endonuclease" evidence="1">
    <location>
        <begin position="19"/>
        <end position="179"/>
    </location>
</feature>
<dbReference type="AlphaFoldDB" id="A0A433N1G1"/>
<dbReference type="InterPro" id="IPR008538">
    <property type="entry name" value="Uma2"/>
</dbReference>
<dbReference type="InterPro" id="IPR012296">
    <property type="entry name" value="Nuclease_put_TT1808"/>
</dbReference>